<sequence>MAATTDDYPLNCIENTGDGFSGWFAISNTRQCNDFCYWHQNPSGARDQSTLDDDDATDGDGSGSEEYTASNTADPHQTTVIYSDAHPNENSTPIAYWVCVYDAADDSTLTSMVNGQSWIESYHKYHSLGNYSIWRSSDGSNGGGTTNVYDKNIPFPYLKCQKGAGEHLQTWDGELVKSASFWESWIVISAMIYAAELTLVVLYFRRRKWRRYQRVGLGGSILNEEGHGEDVGLDALQLAETTAGDDGVPATTMDDEMQINEEEDGISSFGGGLMNQNEQTSNLYQQHINPRYKYCTPLTIIFSTSPGHILRILLLLLFNLLLALMVSFSSISLMEINSNPRFKESMERLTPACSDPNLVCQAGNEDVGRESTPWKSSKTSRPSDASETNATMQPFSYLIASDAQLYWFNGEFAEMGIANIPSSCSPSDSCGRCTGKQGYNTNLRLRSAWESLMTGEKDGMELRRNSTTAEKKLPTPDTLIMNGDLTAYFHPYEKHAYDSIYRNVGGLKYYFPSLGNHDMEHMGGGKYGGDEWIGPVNCNMEHSLGYFKSGFCGQIPSFYTERIVRYDASSLAYSWEEGRYHFVHTHYYPTYEMASVKHRSSVKWLERDLQLANDAGLTTILFVHAANYLNAALEPVLLGKGVAAIIAGHDHRCLQRKCEGVYPIKEDQVSNLESTGLHLEKCIPAAYDTCQVLNGENLIYTKDTNEEVSPPTKKLKNYKRTDQPLCPKPAPFYINETDNTMICRKAIYSYPNFPNAVNNSIPIFWSGSSSFETFLRTDFFEDKIVINAMAVMDDGNVTRYIDAHSVPNVRYPYHESIDMEEVVIHL</sequence>
<dbReference type="Pfam" id="PF00149">
    <property type="entry name" value="Metallophos"/>
    <property type="match status" value="1"/>
</dbReference>
<dbReference type="Gene3D" id="3.60.21.10">
    <property type="match status" value="1"/>
</dbReference>
<dbReference type="RefSeq" id="XP_002293245.1">
    <property type="nucleotide sequence ID" value="XM_002293209.1"/>
</dbReference>
<feature type="region of interest" description="Disordered" evidence="1">
    <location>
        <begin position="44"/>
        <end position="76"/>
    </location>
</feature>
<keyword evidence="2" id="KW-0812">Transmembrane</keyword>
<feature type="transmembrane region" description="Helical" evidence="2">
    <location>
        <begin position="312"/>
        <end position="334"/>
    </location>
</feature>
<dbReference type="InterPro" id="IPR029052">
    <property type="entry name" value="Metallo-depent_PP-like"/>
</dbReference>
<dbReference type="AlphaFoldDB" id="B8CAM4"/>
<dbReference type="InterPro" id="IPR004843">
    <property type="entry name" value="Calcineurin-like_PHP"/>
</dbReference>
<evidence type="ECO:0000259" key="3">
    <source>
        <dbReference type="Pfam" id="PF00149"/>
    </source>
</evidence>
<feature type="compositionally biased region" description="Polar residues" evidence="1">
    <location>
        <begin position="65"/>
        <end position="76"/>
    </location>
</feature>
<dbReference type="KEGG" id="tps:THAPSDRAFT_24542"/>
<gene>
    <name evidence="4" type="ORF">THAPSDRAFT_24542</name>
</gene>
<keyword evidence="5" id="KW-1185">Reference proteome</keyword>
<reference evidence="4 5" key="2">
    <citation type="journal article" date="2008" name="Nature">
        <title>The Phaeodactylum genome reveals the evolutionary history of diatom genomes.</title>
        <authorList>
            <person name="Bowler C."/>
            <person name="Allen A.E."/>
            <person name="Badger J.H."/>
            <person name="Grimwood J."/>
            <person name="Jabbari K."/>
            <person name="Kuo A."/>
            <person name="Maheswari U."/>
            <person name="Martens C."/>
            <person name="Maumus F."/>
            <person name="Otillar R.P."/>
            <person name="Rayko E."/>
            <person name="Salamov A."/>
            <person name="Vandepoele K."/>
            <person name="Beszteri B."/>
            <person name="Gruber A."/>
            <person name="Heijde M."/>
            <person name="Katinka M."/>
            <person name="Mock T."/>
            <person name="Valentin K."/>
            <person name="Verret F."/>
            <person name="Berges J.A."/>
            <person name="Brownlee C."/>
            <person name="Cadoret J.P."/>
            <person name="Chiovitti A."/>
            <person name="Choi C.J."/>
            <person name="Coesel S."/>
            <person name="De Martino A."/>
            <person name="Detter J.C."/>
            <person name="Durkin C."/>
            <person name="Falciatore A."/>
            <person name="Fournet J."/>
            <person name="Haruta M."/>
            <person name="Huysman M.J."/>
            <person name="Jenkins B.D."/>
            <person name="Jiroutova K."/>
            <person name="Jorgensen R.E."/>
            <person name="Joubert Y."/>
            <person name="Kaplan A."/>
            <person name="Kroger N."/>
            <person name="Kroth P.G."/>
            <person name="La Roche J."/>
            <person name="Lindquist E."/>
            <person name="Lommer M."/>
            <person name="Martin-Jezequel V."/>
            <person name="Lopez P.J."/>
            <person name="Lucas S."/>
            <person name="Mangogna M."/>
            <person name="McGinnis K."/>
            <person name="Medlin L.K."/>
            <person name="Montsant A."/>
            <person name="Oudot-Le Secq M.P."/>
            <person name="Napoli C."/>
            <person name="Obornik M."/>
            <person name="Parker M.S."/>
            <person name="Petit J.L."/>
            <person name="Porcel B.M."/>
            <person name="Poulsen N."/>
            <person name="Robison M."/>
            <person name="Rychlewski L."/>
            <person name="Rynearson T.A."/>
            <person name="Schmutz J."/>
            <person name="Shapiro H."/>
            <person name="Siaut M."/>
            <person name="Stanley M."/>
            <person name="Sussman M.R."/>
            <person name="Taylor A.R."/>
            <person name="Vardi A."/>
            <person name="von Dassow P."/>
            <person name="Vyverman W."/>
            <person name="Willis A."/>
            <person name="Wyrwicz L.S."/>
            <person name="Rokhsar D.S."/>
            <person name="Weissenbach J."/>
            <person name="Armbrust E.V."/>
            <person name="Green B.R."/>
            <person name="Van de Peer Y."/>
            <person name="Grigoriev I.V."/>
        </authorList>
    </citation>
    <scope>NUCLEOTIDE SEQUENCE [LARGE SCALE GENOMIC DNA]</scope>
    <source>
        <strain evidence="4 5">CCMP1335</strain>
    </source>
</reference>
<evidence type="ECO:0000313" key="4">
    <source>
        <dbReference type="EMBL" id="EED89706.1"/>
    </source>
</evidence>
<dbReference type="OMA" id="FVHTHYY"/>
<reference evidence="4 5" key="1">
    <citation type="journal article" date="2004" name="Science">
        <title>The genome of the diatom Thalassiosira pseudonana: ecology, evolution, and metabolism.</title>
        <authorList>
            <person name="Armbrust E.V."/>
            <person name="Berges J.A."/>
            <person name="Bowler C."/>
            <person name="Green B.R."/>
            <person name="Martinez D."/>
            <person name="Putnam N.H."/>
            <person name="Zhou S."/>
            <person name="Allen A.E."/>
            <person name="Apt K.E."/>
            <person name="Bechner M."/>
            <person name="Brzezinski M.A."/>
            <person name="Chaal B.K."/>
            <person name="Chiovitti A."/>
            <person name="Davis A.K."/>
            <person name="Demarest M.S."/>
            <person name="Detter J.C."/>
            <person name="Glavina T."/>
            <person name="Goodstein D."/>
            <person name="Hadi M.Z."/>
            <person name="Hellsten U."/>
            <person name="Hildebrand M."/>
            <person name="Jenkins B.D."/>
            <person name="Jurka J."/>
            <person name="Kapitonov V.V."/>
            <person name="Kroger N."/>
            <person name="Lau W.W."/>
            <person name="Lane T.W."/>
            <person name="Larimer F.W."/>
            <person name="Lippmeier J.C."/>
            <person name="Lucas S."/>
            <person name="Medina M."/>
            <person name="Montsant A."/>
            <person name="Obornik M."/>
            <person name="Parker M.S."/>
            <person name="Palenik B."/>
            <person name="Pazour G.J."/>
            <person name="Richardson P.M."/>
            <person name="Rynearson T.A."/>
            <person name="Saito M.A."/>
            <person name="Schwartz D.C."/>
            <person name="Thamatrakoln K."/>
            <person name="Valentin K."/>
            <person name="Vardi A."/>
            <person name="Wilkerson F.P."/>
            <person name="Rokhsar D.S."/>
        </authorList>
    </citation>
    <scope>NUCLEOTIDE SEQUENCE [LARGE SCALE GENOMIC DNA]</scope>
    <source>
        <strain evidence="4 5">CCMP1335</strain>
    </source>
</reference>
<accession>B8CAM4</accession>
<dbReference type="InParanoid" id="B8CAM4"/>
<dbReference type="EMBL" id="CM000647">
    <property type="protein sequence ID" value="EED89706.1"/>
    <property type="molecule type" value="Genomic_DNA"/>
</dbReference>
<dbReference type="Proteomes" id="UP000001449">
    <property type="component" value="Chromosome 12"/>
</dbReference>
<dbReference type="PaxDb" id="35128-Thaps24542"/>
<dbReference type="GO" id="GO:0016787">
    <property type="term" value="F:hydrolase activity"/>
    <property type="evidence" value="ECO:0007669"/>
    <property type="project" value="InterPro"/>
</dbReference>
<organism evidence="4 5">
    <name type="scientific">Thalassiosira pseudonana</name>
    <name type="common">Marine diatom</name>
    <name type="synonym">Cyclotella nana</name>
    <dbReference type="NCBI Taxonomy" id="35128"/>
    <lineage>
        <taxon>Eukaryota</taxon>
        <taxon>Sar</taxon>
        <taxon>Stramenopiles</taxon>
        <taxon>Ochrophyta</taxon>
        <taxon>Bacillariophyta</taxon>
        <taxon>Coscinodiscophyceae</taxon>
        <taxon>Thalassiosirophycidae</taxon>
        <taxon>Thalassiosirales</taxon>
        <taxon>Thalassiosiraceae</taxon>
        <taxon>Thalassiosira</taxon>
    </lineage>
</organism>
<protein>
    <recommendedName>
        <fullName evidence="3">Calcineurin-like phosphoesterase domain-containing protein</fullName>
    </recommendedName>
</protein>
<feature type="transmembrane region" description="Helical" evidence="2">
    <location>
        <begin position="185"/>
        <end position="204"/>
    </location>
</feature>
<dbReference type="SUPFAM" id="SSF56300">
    <property type="entry name" value="Metallo-dependent phosphatases"/>
    <property type="match status" value="1"/>
</dbReference>
<dbReference type="eggNOG" id="ENOG502T2ZP">
    <property type="taxonomic scope" value="Eukaryota"/>
</dbReference>
<proteinExistence type="predicted"/>
<evidence type="ECO:0000313" key="5">
    <source>
        <dbReference type="Proteomes" id="UP000001449"/>
    </source>
</evidence>
<evidence type="ECO:0000256" key="2">
    <source>
        <dbReference type="SAM" id="Phobius"/>
    </source>
</evidence>
<feature type="region of interest" description="Disordered" evidence="1">
    <location>
        <begin position="364"/>
        <end position="388"/>
    </location>
</feature>
<keyword evidence="2" id="KW-1133">Transmembrane helix</keyword>
<keyword evidence="2" id="KW-0472">Membrane</keyword>
<dbReference type="GeneID" id="7448000"/>
<dbReference type="STRING" id="35128.B8CAM4"/>
<feature type="compositionally biased region" description="Polar residues" evidence="1">
    <location>
        <begin position="373"/>
        <end position="388"/>
    </location>
</feature>
<feature type="domain" description="Calcineurin-like phosphoesterase" evidence="3">
    <location>
        <begin position="473"/>
        <end position="653"/>
    </location>
</feature>
<name>B8CAM4_THAPS</name>
<dbReference type="HOGENOM" id="CLU_343089_0_0_1"/>
<evidence type="ECO:0000256" key="1">
    <source>
        <dbReference type="SAM" id="MobiDB-lite"/>
    </source>
</evidence>